<proteinExistence type="predicted"/>
<dbReference type="AlphaFoldDB" id="A0AA88E7E7"/>
<dbReference type="EMBL" id="BTGU01000845">
    <property type="protein sequence ID" value="GMN69440.1"/>
    <property type="molecule type" value="Genomic_DNA"/>
</dbReference>
<dbReference type="EMBL" id="BTGU01000842">
    <property type="protein sequence ID" value="GMN69419.1"/>
    <property type="molecule type" value="Genomic_DNA"/>
</dbReference>
<keyword evidence="6" id="KW-1185">Reference proteome</keyword>
<protein>
    <submittedName>
        <fullName evidence="4">Uncharacterized protein</fullName>
    </submittedName>
</protein>
<gene>
    <name evidence="2" type="ORF">TIFTF001_038464</name>
    <name evidence="3" type="ORF">TIFTF001_038471</name>
    <name evidence="4" type="ORF">TIFTF001_038485</name>
    <name evidence="5" type="ORF">TIFTF001_038492</name>
</gene>
<evidence type="ECO:0000313" key="4">
    <source>
        <dbReference type="EMBL" id="GMN69429.1"/>
    </source>
</evidence>
<feature type="compositionally biased region" description="Basic and acidic residues" evidence="1">
    <location>
        <begin position="1"/>
        <end position="12"/>
    </location>
</feature>
<accession>A0AA88E7E7</accession>
<evidence type="ECO:0000313" key="6">
    <source>
        <dbReference type="Proteomes" id="UP001187192"/>
    </source>
</evidence>
<dbReference type="Proteomes" id="UP001187192">
    <property type="component" value="Unassembled WGS sequence"/>
</dbReference>
<reference evidence="4" key="1">
    <citation type="submission" date="2023-07" db="EMBL/GenBank/DDBJ databases">
        <title>draft genome sequence of fig (Ficus carica).</title>
        <authorList>
            <person name="Takahashi T."/>
            <person name="Nishimura K."/>
        </authorList>
    </citation>
    <scope>NUCLEOTIDE SEQUENCE</scope>
</reference>
<evidence type="ECO:0000256" key="1">
    <source>
        <dbReference type="SAM" id="MobiDB-lite"/>
    </source>
</evidence>
<organism evidence="4 6">
    <name type="scientific">Ficus carica</name>
    <name type="common">Common fig</name>
    <dbReference type="NCBI Taxonomy" id="3494"/>
    <lineage>
        <taxon>Eukaryota</taxon>
        <taxon>Viridiplantae</taxon>
        <taxon>Streptophyta</taxon>
        <taxon>Embryophyta</taxon>
        <taxon>Tracheophyta</taxon>
        <taxon>Spermatophyta</taxon>
        <taxon>Magnoliopsida</taxon>
        <taxon>eudicotyledons</taxon>
        <taxon>Gunneridae</taxon>
        <taxon>Pentapetalae</taxon>
        <taxon>rosids</taxon>
        <taxon>fabids</taxon>
        <taxon>Rosales</taxon>
        <taxon>Moraceae</taxon>
        <taxon>Ficeae</taxon>
        <taxon>Ficus</taxon>
    </lineage>
</organism>
<sequence length="62" mass="6723">MPLATKSEKPVYGEEAALVTRERSSRSLRPSIARSIGNRDGLGILRLNYNKLPPSPSLSSLA</sequence>
<evidence type="ECO:0000313" key="2">
    <source>
        <dbReference type="EMBL" id="GMN69408.1"/>
    </source>
</evidence>
<name>A0AA88E7E7_FICCA</name>
<feature type="region of interest" description="Disordered" evidence="1">
    <location>
        <begin position="1"/>
        <end position="32"/>
    </location>
</feature>
<dbReference type="EMBL" id="BTGU01000841">
    <property type="protein sequence ID" value="GMN69408.1"/>
    <property type="molecule type" value="Genomic_DNA"/>
</dbReference>
<evidence type="ECO:0000313" key="5">
    <source>
        <dbReference type="EMBL" id="GMN69440.1"/>
    </source>
</evidence>
<evidence type="ECO:0000313" key="3">
    <source>
        <dbReference type="EMBL" id="GMN69419.1"/>
    </source>
</evidence>
<dbReference type="EMBL" id="BTGU01000844">
    <property type="protein sequence ID" value="GMN69429.1"/>
    <property type="molecule type" value="Genomic_DNA"/>
</dbReference>
<comment type="caution">
    <text evidence="4">The sequence shown here is derived from an EMBL/GenBank/DDBJ whole genome shotgun (WGS) entry which is preliminary data.</text>
</comment>